<dbReference type="Gene3D" id="3.30.565.60">
    <property type="match status" value="1"/>
</dbReference>
<keyword evidence="4" id="KW-1185">Reference proteome</keyword>
<dbReference type="Gene3D" id="3.30.950.30">
    <property type="entry name" value="Schlafen, AAA domain"/>
    <property type="match status" value="1"/>
</dbReference>
<organism evidence="3 4">
    <name type="scientific">Ideonella alba</name>
    <dbReference type="NCBI Taxonomy" id="2824118"/>
    <lineage>
        <taxon>Bacteria</taxon>
        <taxon>Pseudomonadati</taxon>
        <taxon>Pseudomonadota</taxon>
        <taxon>Betaproteobacteria</taxon>
        <taxon>Burkholderiales</taxon>
        <taxon>Sphaerotilaceae</taxon>
        <taxon>Ideonella</taxon>
    </lineage>
</organism>
<name>A0A940YF00_9BURK</name>
<gene>
    <name evidence="3" type="ORF">KAK03_16120</name>
</gene>
<sequence>MQIHDEPLSTAAALTKMLIGLGETRQREFKRVSGKMVGKALETICALANTDGGVLVLGVADLKDFKGSARLFGVEENAEAVDELLRKLGTEFQPAIEAIQIRRLACTLHNGPAKGTDGHLLLVQVGRSRAVHSIVNGGTYTRLDAGNRQMSAPEVTELSYRRGVRSAASEPVAVPLDRLKTDAWQRYVSARGLKSGDMADQLLRIGLADEVGGVVQPKRAAVLLFADEPGSLLAAHDTRADIRVMVYDGKAVVPGATPNLRKQPKTVRGPLVDQIDAAVTLVLDELAQGLTLSGSGFKTQHVYPERVVKEAIVNAVVHRDYRLNRDIFIRIFDDRVEVESPGVFPGGITPATIARSGSRARNPLIAQNLREFPVAPNIDAGEGVRMMFAEMALAKLYPPQYRQSTDVEVESVTVTLLNLRRPSAWDEVSDWLDRHGSIANADVVRIAKVDTLKASKLLAAWREQGLLAPLPGRGKRNMAYTKPAQGSENGSLLSALEENNAPTGNLS</sequence>
<dbReference type="InterPro" id="IPR007421">
    <property type="entry name" value="Schlafen_AlbA_2_dom"/>
</dbReference>
<dbReference type="EMBL" id="JAGQDD010000013">
    <property type="protein sequence ID" value="MBQ0932006.1"/>
    <property type="molecule type" value="Genomic_DNA"/>
</dbReference>
<dbReference type="Proteomes" id="UP000676246">
    <property type="component" value="Unassembled WGS sequence"/>
</dbReference>
<dbReference type="Pfam" id="PF04326">
    <property type="entry name" value="SLFN_AlbA_2"/>
    <property type="match status" value="1"/>
</dbReference>
<dbReference type="PANTHER" id="PTHR30595">
    <property type="entry name" value="GLPR-RELATED TRANSCRIPTIONAL REPRESSOR"/>
    <property type="match status" value="1"/>
</dbReference>
<accession>A0A940YF00</accession>
<feature type="region of interest" description="Disordered" evidence="1">
    <location>
        <begin position="472"/>
        <end position="507"/>
    </location>
</feature>
<feature type="domain" description="Schlafen AlbA-2" evidence="2">
    <location>
        <begin position="23"/>
        <end position="151"/>
    </location>
</feature>
<evidence type="ECO:0000256" key="1">
    <source>
        <dbReference type="SAM" id="MobiDB-lite"/>
    </source>
</evidence>
<dbReference type="InterPro" id="IPR038461">
    <property type="entry name" value="Schlafen_AlbA_2_dom_sf"/>
</dbReference>
<evidence type="ECO:0000313" key="3">
    <source>
        <dbReference type="EMBL" id="MBQ0932006.1"/>
    </source>
</evidence>
<dbReference type="AlphaFoldDB" id="A0A940YF00"/>
<evidence type="ECO:0000313" key="4">
    <source>
        <dbReference type="Proteomes" id="UP000676246"/>
    </source>
</evidence>
<protein>
    <submittedName>
        <fullName evidence="3">DNA binding domain-containing protein</fullName>
    </submittedName>
</protein>
<dbReference type="PANTHER" id="PTHR30595:SF6">
    <property type="entry name" value="SCHLAFEN ALBA-2 DOMAIN-CONTAINING PROTEIN"/>
    <property type="match status" value="1"/>
</dbReference>
<reference evidence="3 4" key="1">
    <citation type="submission" date="2021-04" db="EMBL/GenBank/DDBJ databases">
        <title>The genome sequence of Ideonella sp. 3Y2.</title>
        <authorList>
            <person name="Liu Y."/>
        </authorList>
    </citation>
    <scope>NUCLEOTIDE SEQUENCE [LARGE SCALE GENOMIC DNA]</scope>
    <source>
        <strain evidence="3 4">3Y2</strain>
    </source>
</reference>
<dbReference type="InterPro" id="IPR038475">
    <property type="entry name" value="RecG_C_sf"/>
</dbReference>
<proteinExistence type="predicted"/>
<dbReference type="Pfam" id="PF13749">
    <property type="entry name" value="HATPase_c_4"/>
    <property type="match status" value="1"/>
</dbReference>
<comment type="caution">
    <text evidence="3">The sequence shown here is derived from an EMBL/GenBank/DDBJ whole genome shotgun (WGS) entry which is preliminary data.</text>
</comment>
<evidence type="ECO:0000259" key="2">
    <source>
        <dbReference type="Pfam" id="PF04326"/>
    </source>
</evidence>
<dbReference type="RefSeq" id="WP_210855209.1">
    <property type="nucleotide sequence ID" value="NZ_JAGQDD010000013.1"/>
</dbReference>